<dbReference type="EMBL" id="JAEDAH010000105">
    <property type="protein sequence ID" value="MCA6065353.1"/>
    <property type="molecule type" value="Genomic_DNA"/>
</dbReference>
<protein>
    <recommendedName>
        <fullName evidence="3">CDI immunity protein domain-containing protein</fullName>
    </recommendedName>
</protein>
<evidence type="ECO:0000313" key="2">
    <source>
        <dbReference type="Proteomes" id="UP000714380"/>
    </source>
</evidence>
<accession>A0ABS7ZUB4</accession>
<sequence length="136" mass="16019">MAVLIDFFNIIVPIKTIERKYPGGWNACLNDHKHALGHTVWHDDHLFRDGAMNSIDFGKIIEFWEGLGFRAFAPEDTDEFEWLDFCIVNAPFYDFDKVCLWLEFEEYAVHHAYYAKGKTIGYENIDINEFMAKMKK</sequence>
<keyword evidence="2" id="KW-1185">Reference proteome</keyword>
<organism evidence="1 2">
    <name type="scientific">Thalassolituus marinus</name>
    <dbReference type="NCBI Taxonomy" id="671053"/>
    <lineage>
        <taxon>Bacteria</taxon>
        <taxon>Pseudomonadati</taxon>
        <taxon>Pseudomonadota</taxon>
        <taxon>Gammaproteobacteria</taxon>
        <taxon>Oceanospirillales</taxon>
        <taxon>Oceanospirillaceae</taxon>
        <taxon>Thalassolituus</taxon>
    </lineage>
</organism>
<dbReference type="RefSeq" id="WP_225677216.1">
    <property type="nucleotide sequence ID" value="NZ_JAEDAH010000105.1"/>
</dbReference>
<reference evidence="1 2" key="1">
    <citation type="submission" date="2020-12" db="EMBL/GenBank/DDBJ databases">
        <title>Novel Thalassolituus-related marine hydrocarbonoclastic bacteria mediated algae-derived hydrocarbons mineralization in twilight zone of the northern South China Sea.</title>
        <authorList>
            <person name="Dong C."/>
        </authorList>
    </citation>
    <scope>NUCLEOTIDE SEQUENCE [LARGE SCALE GENOMIC DNA]</scope>
    <source>
        <strain evidence="1 2">IMCC1826</strain>
    </source>
</reference>
<gene>
    <name evidence="1" type="ORF">I9W95_17285</name>
</gene>
<evidence type="ECO:0000313" key="1">
    <source>
        <dbReference type="EMBL" id="MCA6065353.1"/>
    </source>
</evidence>
<comment type="caution">
    <text evidence="1">The sequence shown here is derived from an EMBL/GenBank/DDBJ whole genome shotgun (WGS) entry which is preliminary data.</text>
</comment>
<evidence type="ECO:0008006" key="3">
    <source>
        <dbReference type="Google" id="ProtNLM"/>
    </source>
</evidence>
<name>A0ABS7ZUB4_9GAMM</name>
<dbReference type="Proteomes" id="UP000714380">
    <property type="component" value="Unassembled WGS sequence"/>
</dbReference>
<proteinExistence type="predicted"/>